<keyword evidence="6" id="KW-1185">Reference proteome</keyword>
<sequence length="590" mass="59606">MTALVLVGAGCGGGGGQEPTPDARPITGDGGSSDASPPPVDLDNARLASLYLGGGVELSPPLDPVTRAYSAETSLLVQRLRLGPIPENPAASVSVDGVPVLAGLPGPEVELAADAETEILIEVAVPGGARETYVLRVRRQADFVQSDYVKASNSGAGDGFAAALAIDGDLLAAGAHLEASAGIGVGAQPDDDSAAEAGAAYVYRRDGASWRQDVYLKATNTEAGDQFGRALAVSGELVAVGAPGEDGGSAGVDGDQLSNALEDSGAVYVFRRDGERWVQEAYIKASNPGAGDLFGRSLSLDGEVLVVGAPNEDSDRGEDDDSAAEAGAAYVFRRRTGGVWSQEAFLKASNRGAGDRFGFSTALSDKRLAVSAFGEASTDGIGSPDPDDNSAAEAGAVYVFALNGTSWVEEAYLKTPAPNPGDNFGIGVALDGDTLVGGARRELVGGQQAGAAYVFRRDEAEGWALEQELSAPVDEGDLYGQFVALAGELALIGANGNDAGGAGLGADPGDNSLGNAGAAFLFRRAGTSWSGAAFVKASNPDIDDNFGFGLALSIDSMAVGALGEDSAGAGVGAEQDDDSAELSGALYLFR</sequence>
<dbReference type="SUPFAM" id="SSF50965">
    <property type="entry name" value="Galactose oxidase, central domain"/>
    <property type="match status" value="1"/>
</dbReference>
<keyword evidence="1" id="KW-0732">Signal</keyword>
<proteinExistence type="predicted"/>
<evidence type="ECO:0000313" key="5">
    <source>
        <dbReference type="EMBL" id="ACY14667.1"/>
    </source>
</evidence>
<dbReference type="eggNOG" id="COG3203">
    <property type="taxonomic scope" value="Bacteria"/>
</dbReference>
<feature type="region of interest" description="Disordered" evidence="4">
    <location>
        <begin position="9"/>
        <end position="42"/>
    </location>
</feature>
<dbReference type="Proteomes" id="UP000001880">
    <property type="component" value="Chromosome"/>
</dbReference>
<dbReference type="InterPro" id="IPR028994">
    <property type="entry name" value="Integrin_alpha_N"/>
</dbReference>
<dbReference type="InterPro" id="IPR013517">
    <property type="entry name" value="FG-GAP"/>
</dbReference>
<dbReference type="STRING" id="502025.Hoch_2122"/>
<reference evidence="5 6" key="1">
    <citation type="journal article" date="2010" name="Stand. Genomic Sci.">
        <title>Complete genome sequence of Haliangium ochraceum type strain (SMP-2).</title>
        <authorList>
            <consortium name="US DOE Joint Genome Institute (JGI-PGF)"/>
            <person name="Ivanova N."/>
            <person name="Daum C."/>
            <person name="Lang E."/>
            <person name="Abt B."/>
            <person name="Kopitz M."/>
            <person name="Saunders E."/>
            <person name="Lapidus A."/>
            <person name="Lucas S."/>
            <person name="Glavina Del Rio T."/>
            <person name="Nolan M."/>
            <person name="Tice H."/>
            <person name="Copeland A."/>
            <person name="Cheng J.F."/>
            <person name="Chen F."/>
            <person name="Bruce D."/>
            <person name="Goodwin L."/>
            <person name="Pitluck S."/>
            <person name="Mavromatis K."/>
            <person name="Pati A."/>
            <person name="Mikhailova N."/>
            <person name="Chen A."/>
            <person name="Palaniappan K."/>
            <person name="Land M."/>
            <person name="Hauser L."/>
            <person name="Chang Y.J."/>
            <person name="Jeffries C.D."/>
            <person name="Detter J.C."/>
            <person name="Brettin T."/>
            <person name="Rohde M."/>
            <person name="Goker M."/>
            <person name="Bristow J."/>
            <person name="Markowitz V."/>
            <person name="Eisen J.A."/>
            <person name="Hugenholtz P."/>
            <person name="Kyrpides N.C."/>
            <person name="Klenk H.P."/>
        </authorList>
    </citation>
    <scope>NUCLEOTIDE SEQUENCE [LARGE SCALE GENOMIC DNA]</scope>
    <source>
        <strain evidence="6">DSM 14365 / CIP 107738 / JCM 11303 / AJ 13395 / SMP-2</strain>
    </source>
</reference>
<dbReference type="OrthoDB" id="8481850at2"/>
<evidence type="ECO:0000256" key="1">
    <source>
        <dbReference type="ARBA" id="ARBA00022729"/>
    </source>
</evidence>
<gene>
    <name evidence="5" type="ordered locus">Hoch_2122</name>
</gene>
<name>D0LGU5_HALO1</name>
<dbReference type="GO" id="GO:0007229">
    <property type="term" value="P:integrin-mediated signaling pathway"/>
    <property type="evidence" value="ECO:0007669"/>
    <property type="project" value="UniProtKB-KW"/>
</dbReference>
<evidence type="ECO:0000256" key="4">
    <source>
        <dbReference type="SAM" id="MobiDB-lite"/>
    </source>
</evidence>
<evidence type="ECO:0000256" key="3">
    <source>
        <dbReference type="ARBA" id="ARBA00023180"/>
    </source>
</evidence>
<dbReference type="EMBL" id="CP001804">
    <property type="protein sequence ID" value="ACY14667.1"/>
    <property type="molecule type" value="Genomic_DNA"/>
</dbReference>
<dbReference type="Gene3D" id="2.130.10.130">
    <property type="entry name" value="Integrin alpha, N-terminal"/>
    <property type="match status" value="2"/>
</dbReference>
<dbReference type="HOGENOM" id="CLU_025051_0_0_7"/>
<dbReference type="RefSeq" id="WP_012827275.1">
    <property type="nucleotide sequence ID" value="NC_013440.1"/>
</dbReference>
<dbReference type="Pfam" id="PF14312">
    <property type="entry name" value="FG-GAP_2"/>
    <property type="match status" value="4"/>
</dbReference>
<dbReference type="InterPro" id="IPR011043">
    <property type="entry name" value="Gal_Oxase/kelch_b-propeller"/>
</dbReference>
<organism evidence="5 6">
    <name type="scientific">Haliangium ochraceum (strain DSM 14365 / JCM 11303 / SMP-2)</name>
    <dbReference type="NCBI Taxonomy" id="502025"/>
    <lineage>
        <taxon>Bacteria</taxon>
        <taxon>Pseudomonadati</taxon>
        <taxon>Myxococcota</taxon>
        <taxon>Polyangia</taxon>
        <taxon>Haliangiales</taxon>
        <taxon>Kofleriaceae</taxon>
        <taxon>Haliangium</taxon>
    </lineage>
</organism>
<dbReference type="PANTHER" id="PTHR36220">
    <property type="entry name" value="UNNAMED PRODUCT"/>
    <property type="match status" value="1"/>
</dbReference>
<dbReference type="KEGG" id="hoh:Hoch_2122"/>
<dbReference type="InterPro" id="IPR013519">
    <property type="entry name" value="Int_alpha_beta-p"/>
</dbReference>
<dbReference type="SMART" id="SM00191">
    <property type="entry name" value="Int_alpha"/>
    <property type="match status" value="5"/>
</dbReference>
<evidence type="ECO:0000256" key="2">
    <source>
        <dbReference type="ARBA" id="ARBA00022737"/>
    </source>
</evidence>
<evidence type="ECO:0000313" key="6">
    <source>
        <dbReference type="Proteomes" id="UP000001880"/>
    </source>
</evidence>
<protein>
    <submittedName>
        <fullName evidence="5">Integrin alpha beta-propellor repeat protein</fullName>
    </submittedName>
</protein>
<dbReference type="PANTHER" id="PTHR36220:SF1">
    <property type="entry name" value="GAMMA TUBULIN COMPLEX COMPONENT C-TERMINAL DOMAIN-CONTAINING PROTEIN"/>
    <property type="match status" value="1"/>
</dbReference>
<keyword evidence="5" id="KW-0401">Integrin</keyword>
<accession>D0LGU5</accession>
<keyword evidence="2" id="KW-0677">Repeat</keyword>
<dbReference type="AlphaFoldDB" id="D0LGU5"/>
<keyword evidence="3" id="KW-0325">Glycoprotein</keyword>